<name>A0AAQ3Q085_PASNO</name>
<reference evidence="1 2" key="1">
    <citation type="submission" date="2024-02" db="EMBL/GenBank/DDBJ databases">
        <title>High-quality chromosome-scale genome assembly of Pensacola bahiagrass (Paspalum notatum Flugge var. saurae).</title>
        <authorList>
            <person name="Vega J.M."/>
            <person name="Podio M."/>
            <person name="Orjuela J."/>
            <person name="Siena L.A."/>
            <person name="Pessino S.C."/>
            <person name="Combes M.C."/>
            <person name="Mariac C."/>
            <person name="Albertini E."/>
            <person name="Pupilli F."/>
            <person name="Ortiz J.P.A."/>
            <person name="Leblanc O."/>
        </authorList>
    </citation>
    <scope>NUCLEOTIDE SEQUENCE [LARGE SCALE GENOMIC DNA]</scope>
    <source>
        <strain evidence="1">R1</strain>
        <tissue evidence="1">Leaf</tissue>
    </source>
</reference>
<accession>A0AAQ3Q085</accession>
<proteinExistence type="predicted"/>
<organism evidence="1 2">
    <name type="scientific">Paspalum notatum var. saurae</name>
    <dbReference type="NCBI Taxonomy" id="547442"/>
    <lineage>
        <taxon>Eukaryota</taxon>
        <taxon>Viridiplantae</taxon>
        <taxon>Streptophyta</taxon>
        <taxon>Embryophyta</taxon>
        <taxon>Tracheophyta</taxon>
        <taxon>Spermatophyta</taxon>
        <taxon>Magnoliopsida</taxon>
        <taxon>Liliopsida</taxon>
        <taxon>Poales</taxon>
        <taxon>Poaceae</taxon>
        <taxon>PACMAD clade</taxon>
        <taxon>Panicoideae</taxon>
        <taxon>Andropogonodae</taxon>
        <taxon>Paspaleae</taxon>
        <taxon>Paspalinae</taxon>
        <taxon>Paspalum</taxon>
    </lineage>
</organism>
<evidence type="ECO:0000313" key="2">
    <source>
        <dbReference type="Proteomes" id="UP001341281"/>
    </source>
</evidence>
<evidence type="ECO:0000313" key="1">
    <source>
        <dbReference type="EMBL" id="WVZ56107.1"/>
    </source>
</evidence>
<keyword evidence="2" id="KW-1185">Reference proteome</keyword>
<protein>
    <submittedName>
        <fullName evidence="1">Uncharacterized protein</fullName>
    </submittedName>
</protein>
<gene>
    <name evidence="1" type="ORF">U9M48_006686</name>
</gene>
<dbReference type="AlphaFoldDB" id="A0AAQ3Q085"/>
<sequence>MESRKHLPAVKYMLSSASVTVKPAWQLMSPSNKLWGMQGRSFQPQTRLITNSDTILHLHCTFVLRCSSF</sequence>
<dbReference type="Proteomes" id="UP001341281">
    <property type="component" value="Chromosome 02"/>
</dbReference>
<dbReference type="EMBL" id="CP144746">
    <property type="protein sequence ID" value="WVZ56107.1"/>
    <property type="molecule type" value="Genomic_DNA"/>
</dbReference>